<protein>
    <submittedName>
        <fullName evidence="2">Uncharacterized protein</fullName>
    </submittedName>
</protein>
<dbReference type="KEGG" id="naf:GQ61_05020"/>
<proteinExistence type="predicted"/>
<feature type="region of interest" description="Disordered" evidence="1">
    <location>
        <begin position="176"/>
        <end position="199"/>
    </location>
</feature>
<dbReference type="RefSeq" id="WP_085784243.1">
    <property type="nucleotide sequence ID" value="NZ_CP008743.1"/>
</dbReference>
<dbReference type="InterPro" id="IPR036624">
    <property type="entry name" value="Hcp1-lik_sf"/>
</dbReference>
<dbReference type="OrthoDB" id="9959502at2"/>
<gene>
    <name evidence="2" type="ORF">GQ61_05020</name>
</gene>
<reference evidence="2 3" key="1">
    <citation type="submission" date="2014-06" db="EMBL/GenBank/DDBJ databases">
        <title>The genome of the endonuclear symbiont Nucleicultrix amoebiphila.</title>
        <authorList>
            <person name="Schulz F."/>
            <person name="Horn M."/>
        </authorList>
    </citation>
    <scope>NUCLEOTIDE SEQUENCE [LARGE SCALE GENOMIC DNA]</scope>
    <source>
        <strain evidence="2 3">FS5</strain>
    </source>
</reference>
<dbReference type="AlphaFoldDB" id="A0A1W6N4Q1"/>
<name>A0A1W6N4Q1_9PROT</name>
<keyword evidence="3" id="KW-1185">Reference proteome</keyword>
<sequence length="199" mass="22433">MPDVVDKLQIHRDEKQFADARSKVGSSEGFGKGISTPNKMVKIDDLTKSNVGDSTQTADLKNYVTLVGYDDGGLFKETTPNIGGLLRSSSMVTIRDPHIRIRRDEKYPDYRKKLINGDKINEINIVELDNINGVWKIVVKYSIKDVYFSSVDLSRDDNDEVVIFYRPRIIQVTHTPYDKDGKAKGNTSTTFNAETGQLQ</sequence>
<dbReference type="Proteomes" id="UP000237351">
    <property type="component" value="Chromosome"/>
</dbReference>
<dbReference type="Gene3D" id="2.30.110.20">
    <property type="entry name" value="Hcp1-like"/>
    <property type="match status" value="1"/>
</dbReference>
<evidence type="ECO:0000313" key="3">
    <source>
        <dbReference type="Proteomes" id="UP000237351"/>
    </source>
</evidence>
<accession>A0A1W6N4Q1</accession>
<evidence type="ECO:0000256" key="1">
    <source>
        <dbReference type="SAM" id="MobiDB-lite"/>
    </source>
</evidence>
<organism evidence="2 3">
    <name type="scientific">Candidatus Nucleicultrix amoebiphila FS5</name>
    <dbReference type="NCBI Taxonomy" id="1414854"/>
    <lineage>
        <taxon>Bacteria</taxon>
        <taxon>Pseudomonadati</taxon>
        <taxon>Pseudomonadota</taxon>
        <taxon>Alphaproteobacteria</taxon>
        <taxon>Holosporales</taxon>
        <taxon>Candidatus Nucleicultricaceae</taxon>
        <taxon>Candidatus Nucleicultrix</taxon>
    </lineage>
</organism>
<feature type="compositionally biased region" description="Polar residues" evidence="1">
    <location>
        <begin position="185"/>
        <end position="199"/>
    </location>
</feature>
<evidence type="ECO:0000313" key="2">
    <source>
        <dbReference type="EMBL" id="ARN84761.1"/>
    </source>
</evidence>
<dbReference type="SUPFAM" id="SSF141452">
    <property type="entry name" value="Hcp1-like"/>
    <property type="match status" value="1"/>
</dbReference>
<dbReference type="STRING" id="1414854.GQ61_05020"/>
<dbReference type="EMBL" id="CP008743">
    <property type="protein sequence ID" value="ARN84761.1"/>
    <property type="molecule type" value="Genomic_DNA"/>
</dbReference>